<dbReference type="PANTHER" id="PTHR15549">
    <property type="entry name" value="PAIRED IMMUNOGLOBULIN-LIKE TYPE 2 RECEPTOR"/>
    <property type="match status" value="1"/>
</dbReference>
<gene>
    <name evidence="10" type="ORF">CCM_04225</name>
</gene>
<reference evidence="10 11" key="1">
    <citation type="journal article" date="2011" name="Genome Biol.">
        <title>Genome sequence of the insect pathogenic fungus Cordyceps militaris, a valued traditional Chinese medicine.</title>
        <authorList>
            <person name="Zheng P."/>
            <person name="Xia Y."/>
            <person name="Xiao G."/>
            <person name="Xiong C."/>
            <person name="Hu X."/>
            <person name="Zhang S."/>
            <person name="Zheng H."/>
            <person name="Huang Y."/>
            <person name="Zhou Y."/>
            <person name="Wang S."/>
            <person name="Zhao G.P."/>
            <person name="Liu X."/>
            <person name="St Leger R.J."/>
            <person name="Wang C."/>
        </authorList>
    </citation>
    <scope>NUCLEOTIDE SEQUENCE [LARGE SCALE GENOMIC DNA]</scope>
    <source>
        <strain evidence="10 11">CM01</strain>
    </source>
</reference>
<dbReference type="Gene3D" id="2.30.60.10">
    <property type="entry name" value="Cyanovirin-N"/>
    <property type="match status" value="1"/>
</dbReference>
<evidence type="ECO:0000313" key="11">
    <source>
        <dbReference type="Proteomes" id="UP000001610"/>
    </source>
</evidence>
<keyword evidence="11" id="KW-1185">Reference proteome</keyword>
<feature type="compositionally biased region" description="Low complexity" evidence="7">
    <location>
        <begin position="361"/>
        <end position="381"/>
    </location>
</feature>
<evidence type="ECO:0000256" key="3">
    <source>
        <dbReference type="ARBA" id="ARBA00022692"/>
    </source>
</evidence>
<dbReference type="GeneID" id="18166248"/>
<feature type="compositionally biased region" description="Polar residues" evidence="7">
    <location>
        <begin position="270"/>
        <end position="280"/>
    </location>
</feature>
<evidence type="ECO:0000256" key="4">
    <source>
        <dbReference type="ARBA" id="ARBA00022989"/>
    </source>
</evidence>
<feature type="compositionally biased region" description="Basic and acidic residues" evidence="7">
    <location>
        <begin position="198"/>
        <end position="212"/>
    </location>
</feature>
<keyword evidence="4 8" id="KW-1133">Transmembrane helix</keyword>
<name>G3JE28_CORMM</name>
<dbReference type="InterPro" id="IPR036028">
    <property type="entry name" value="SH3-like_dom_sf"/>
</dbReference>
<evidence type="ECO:0000256" key="1">
    <source>
        <dbReference type="ARBA" id="ARBA00004167"/>
    </source>
</evidence>
<feature type="region of interest" description="Disordered" evidence="7">
    <location>
        <begin position="198"/>
        <end position="233"/>
    </location>
</feature>
<dbReference type="Pfam" id="PF08881">
    <property type="entry name" value="CVNH"/>
    <property type="match status" value="1"/>
</dbReference>
<evidence type="ECO:0000256" key="2">
    <source>
        <dbReference type="ARBA" id="ARBA00022443"/>
    </source>
</evidence>
<feature type="region of interest" description="Disordered" evidence="7">
    <location>
        <begin position="789"/>
        <end position="808"/>
    </location>
</feature>
<dbReference type="Pfam" id="PF14604">
    <property type="entry name" value="SH3_9"/>
    <property type="match status" value="1"/>
</dbReference>
<dbReference type="AlphaFoldDB" id="G3JE28"/>
<evidence type="ECO:0000256" key="5">
    <source>
        <dbReference type="ARBA" id="ARBA00023136"/>
    </source>
</evidence>
<feature type="region of interest" description="Disordered" evidence="7">
    <location>
        <begin position="127"/>
        <end position="167"/>
    </location>
</feature>
<dbReference type="InterPro" id="IPR035521">
    <property type="entry name" value="Fus1_SH3"/>
</dbReference>
<keyword evidence="5 8" id="KW-0472">Membrane</keyword>
<evidence type="ECO:0000256" key="8">
    <source>
        <dbReference type="SAM" id="Phobius"/>
    </source>
</evidence>
<feature type="region of interest" description="Disordered" evidence="7">
    <location>
        <begin position="668"/>
        <end position="729"/>
    </location>
</feature>
<dbReference type="EMBL" id="JH126401">
    <property type="protein sequence ID" value="EGX92853.1"/>
    <property type="molecule type" value="Genomic_DNA"/>
</dbReference>
<sequence length="936" mass="99561">MGHGHLHQHQKRDLLDNVGDLIDKAAKSQLAEVGDKIQRVYKTMSPTFTGEIGGYSTQGQDSPQQTQQAQQTLQTQQPAATSDDSQSQTQAAASTQEPTSVTNEVPKSITSVEATSIASTLAVANPNSAPASQETKMSSSFALPAPTASSVVTPSSKSSPEDSTSSGAKAGIAFGVIGGVFLVGLIVFIIFNRRKRQMERQRLSGDNEKLNGRGDALARMPSHSNPKAPRISLRPVTQFLPNWNLDKNTQRGAANLAPAAAANQLERPGTSHSNHPNNPFGSGAERINSPDGPARDPWTANGPAVGAAAATAGAAVGAAGVTTLARNASMRKVNQNGLDLTVPGLLDTVPPSPAGTEFSTSSMPAGAPQPPSQSAAAIAAAGGPASSAVHRVQLDFKPTLEDEMELTAGDLVRLLHEYDDGWALCIRLDRSQQGVVPRTCLSTRPVKPRTPQGAPRPGPPINPQGGYPRGTNQPARPMTPQGRPMTPQGRPMTPQGQRPPQNMAPKPTGPMSPGPRPQSPGPRYQGPPAGRPQSPNGMNPRPMGPAGPSPMNPVPSSPNQAPQRKPVPVYGDLWEYTKGPAFTSFVSSFWFCPQKGTFPSNVDLGLFSGSRGKSWRGFVNVQFNIQVRPLVTSRKAPPTRVLETHKRQKTGCQRAEVFKDQLLQGLPNLREPDHNRPKFTYNIRKEDPTSDRNLALKPPKKRHTIKEATSIEPGDKPCSHRPPSPAGYALAVPGALLRERYVPSMAPGSSPEEMRSGGGDDRKGALPPPLLRNGAKKLPGVNHKPVVAEQSANRTATTPPPQHPVSGGVFADRCRDLVLLGGSGNKGQSTLQAACRDEDSPGAWWLTSLNLNHCLGNVGGKLVFQERYVVVSIGAPGKLRRDVSTVRYRDAAGRRTDYAALRVPARTEQGAQVHGTIVGTSRPSWHQGGQRPSCLW</sequence>
<dbReference type="GO" id="GO:0071944">
    <property type="term" value="C:cell periphery"/>
    <property type="evidence" value="ECO:0007669"/>
    <property type="project" value="UniProtKB-ARBA"/>
</dbReference>
<feature type="region of interest" description="Disordered" evidence="7">
    <location>
        <begin position="263"/>
        <end position="302"/>
    </location>
</feature>
<evidence type="ECO:0000259" key="9">
    <source>
        <dbReference type="PROSITE" id="PS50002"/>
    </source>
</evidence>
<dbReference type="PROSITE" id="PS50002">
    <property type="entry name" value="SH3"/>
    <property type="match status" value="1"/>
</dbReference>
<feature type="compositionally biased region" description="Pro residues" evidence="7">
    <location>
        <begin position="507"/>
        <end position="520"/>
    </location>
</feature>
<feature type="region of interest" description="Disordered" evidence="7">
    <location>
        <begin position="439"/>
        <end position="566"/>
    </location>
</feature>
<dbReference type="InterPro" id="IPR001452">
    <property type="entry name" value="SH3_domain"/>
</dbReference>
<dbReference type="VEuPathDB" id="FungiDB:CCM_04225"/>
<dbReference type="SUPFAM" id="SSF51322">
    <property type="entry name" value="Cyanovirin-N"/>
    <property type="match status" value="1"/>
</dbReference>
<feature type="compositionally biased region" description="Basic and acidic residues" evidence="7">
    <location>
        <begin position="752"/>
        <end position="764"/>
    </location>
</feature>
<protein>
    <submittedName>
        <fullName evidence="10">SH3 domain protein</fullName>
    </submittedName>
</protein>
<dbReference type="Proteomes" id="UP000001610">
    <property type="component" value="Unassembled WGS sequence"/>
</dbReference>
<evidence type="ECO:0000256" key="6">
    <source>
        <dbReference type="PROSITE-ProRule" id="PRU00192"/>
    </source>
</evidence>
<dbReference type="STRING" id="983644.G3JE28"/>
<keyword evidence="2 6" id="KW-0728">SH3 domain</keyword>
<dbReference type="SMART" id="SM00326">
    <property type="entry name" value="SH3"/>
    <property type="match status" value="1"/>
</dbReference>
<feature type="transmembrane region" description="Helical" evidence="8">
    <location>
        <begin position="170"/>
        <end position="191"/>
    </location>
</feature>
<dbReference type="RefSeq" id="XP_006669436.1">
    <property type="nucleotide sequence ID" value="XM_006669373.1"/>
</dbReference>
<dbReference type="HOGENOM" id="CLU_313085_0_0_1"/>
<feature type="compositionally biased region" description="Low complexity" evidence="7">
    <location>
        <begin position="144"/>
        <end position="167"/>
    </location>
</feature>
<dbReference type="InParanoid" id="G3JE28"/>
<dbReference type="GO" id="GO:0016020">
    <property type="term" value="C:membrane"/>
    <property type="evidence" value="ECO:0007669"/>
    <property type="project" value="UniProtKB-SubCell"/>
</dbReference>
<dbReference type="SUPFAM" id="SSF50044">
    <property type="entry name" value="SH3-domain"/>
    <property type="match status" value="1"/>
</dbReference>
<comment type="subcellular location">
    <subcellularLocation>
        <location evidence="1">Membrane</location>
        <topology evidence="1">Single-pass membrane protein</topology>
    </subcellularLocation>
</comment>
<proteinExistence type="predicted"/>
<dbReference type="KEGG" id="cmt:CCM_04225"/>
<feature type="domain" description="SH3" evidence="9">
    <location>
        <begin position="385"/>
        <end position="446"/>
    </location>
</feature>
<accession>G3JE28</accession>
<dbReference type="InterPro" id="IPR011058">
    <property type="entry name" value="Cyanovirin-N"/>
</dbReference>
<feature type="compositionally biased region" description="Polar residues" evidence="7">
    <location>
        <begin position="97"/>
        <end position="106"/>
    </location>
</feature>
<feature type="region of interest" description="Disordered" evidence="7">
    <location>
        <begin position="51"/>
        <end position="106"/>
    </location>
</feature>
<feature type="compositionally biased region" description="Polar residues" evidence="7">
    <location>
        <begin position="127"/>
        <end position="141"/>
    </location>
</feature>
<dbReference type="CDD" id="cd11854">
    <property type="entry name" value="SH3_Fus1p"/>
    <property type="match status" value="1"/>
</dbReference>
<feature type="region of interest" description="Disordered" evidence="7">
    <location>
        <begin position="743"/>
        <end position="781"/>
    </location>
</feature>
<dbReference type="InterPro" id="IPR051694">
    <property type="entry name" value="Immunoregulatory_rcpt-like"/>
</dbReference>
<evidence type="ECO:0000313" key="10">
    <source>
        <dbReference type="EMBL" id="EGX92853.1"/>
    </source>
</evidence>
<dbReference type="eggNOG" id="ENOG502SF40">
    <property type="taxonomic scope" value="Eukaryota"/>
</dbReference>
<dbReference type="InterPro" id="IPR036673">
    <property type="entry name" value="Cyanovirin-N_sf"/>
</dbReference>
<keyword evidence="3 8" id="KW-0812">Transmembrane</keyword>
<dbReference type="OrthoDB" id="5340910at2759"/>
<organism evidence="10 11">
    <name type="scientific">Cordyceps militaris (strain CM01)</name>
    <name type="common">Caterpillar fungus</name>
    <dbReference type="NCBI Taxonomy" id="983644"/>
    <lineage>
        <taxon>Eukaryota</taxon>
        <taxon>Fungi</taxon>
        <taxon>Dikarya</taxon>
        <taxon>Ascomycota</taxon>
        <taxon>Pezizomycotina</taxon>
        <taxon>Sordariomycetes</taxon>
        <taxon>Hypocreomycetidae</taxon>
        <taxon>Hypocreales</taxon>
        <taxon>Cordycipitaceae</taxon>
        <taxon>Cordyceps</taxon>
    </lineage>
</organism>
<feature type="compositionally biased region" description="Pro residues" evidence="7">
    <location>
        <begin position="542"/>
        <end position="556"/>
    </location>
</feature>
<feature type="region of interest" description="Disordered" evidence="7">
    <location>
        <begin position="344"/>
        <end position="381"/>
    </location>
</feature>
<dbReference type="Gene3D" id="2.30.30.40">
    <property type="entry name" value="SH3 Domains"/>
    <property type="match status" value="1"/>
</dbReference>
<feature type="compositionally biased region" description="Low complexity" evidence="7">
    <location>
        <begin position="57"/>
        <end position="96"/>
    </location>
</feature>
<evidence type="ECO:0000256" key="7">
    <source>
        <dbReference type="SAM" id="MobiDB-lite"/>
    </source>
</evidence>